<organism evidence="2 3">
    <name type="scientific">Diversispora epigaea</name>
    <dbReference type="NCBI Taxonomy" id="1348612"/>
    <lineage>
        <taxon>Eukaryota</taxon>
        <taxon>Fungi</taxon>
        <taxon>Fungi incertae sedis</taxon>
        <taxon>Mucoromycota</taxon>
        <taxon>Glomeromycotina</taxon>
        <taxon>Glomeromycetes</taxon>
        <taxon>Diversisporales</taxon>
        <taxon>Diversisporaceae</taxon>
        <taxon>Diversispora</taxon>
    </lineage>
</organism>
<protein>
    <recommendedName>
        <fullName evidence="1">TLDc domain-containing protein</fullName>
    </recommendedName>
</protein>
<evidence type="ECO:0000313" key="3">
    <source>
        <dbReference type="Proteomes" id="UP000266861"/>
    </source>
</evidence>
<dbReference type="Proteomes" id="UP000266861">
    <property type="component" value="Unassembled WGS sequence"/>
</dbReference>
<accession>A0A397HWI5</accession>
<gene>
    <name evidence="2" type="ORF">Glove_300g11</name>
</gene>
<proteinExistence type="predicted"/>
<dbReference type="AlphaFoldDB" id="A0A397HWI5"/>
<dbReference type="OrthoDB" id="5953547at2759"/>
<evidence type="ECO:0000259" key="1">
    <source>
        <dbReference type="PROSITE" id="PS51886"/>
    </source>
</evidence>
<comment type="caution">
    <text evidence="2">The sequence shown here is derived from an EMBL/GenBank/DDBJ whole genome shotgun (WGS) entry which is preliminary data.</text>
</comment>
<dbReference type="EMBL" id="PQFF01000274">
    <property type="protein sequence ID" value="RHZ67609.1"/>
    <property type="molecule type" value="Genomic_DNA"/>
</dbReference>
<sequence length="130" mass="14975">MCHGHVYTIVVAKVVGTDEIVGGYNPLAWNNSTGEVSMETNDSFIFSLKNRNIQKLILSRVTDSSSALFYHNSNDQNIDGPCFGNYEFIMHSDVSNFTQDKLCCNHDPRYDTYYEKPIRTTDDFFFYCRL</sequence>
<feature type="domain" description="TLDc" evidence="1">
    <location>
        <begin position="1"/>
        <end position="121"/>
    </location>
</feature>
<name>A0A397HWI5_9GLOM</name>
<reference evidence="2 3" key="1">
    <citation type="submission" date="2018-08" db="EMBL/GenBank/DDBJ databases">
        <title>Genome and evolution of the arbuscular mycorrhizal fungus Diversispora epigaea (formerly Glomus versiforme) and its bacterial endosymbionts.</title>
        <authorList>
            <person name="Sun X."/>
            <person name="Fei Z."/>
            <person name="Harrison M."/>
        </authorList>
    </citation>
    <scope>NUCLEOTIDE SEQUENCE [LARGE SCALE GENOMIC DNA]</scope>
    <source>
        <strain evidence="2 3">IT104</strain>
    </source>
</reference>
<keyword evidence="3" id="KW-1185">Reference proteome</keyword>
<dbReference type="Pfam" id="PF07534">
    <property type="entry name" value="TLD"/>
    <property type="match status" value="1"/>
</dbReference>
<evidence type="ECO:0000313" key="2">
    <source>
        <dbReference type="EMBL" id="RHZ67609.1"/>
    </source>
</evidence>
<dbReference type="InterPro" id="IPR006571">
    <property type="entry name" value="TLDc_dom"/>
</dbReference>
<dbReference type="PROSITE" id="PS51886">
    <property type="entry name" value="TLDC"/>
    <property type="match status" value="1"/>
</dbReference>